<dbReference type="RefSeq" id="WP_229693191.1">
    <property type="nucleotide sequence ID" value="NZ_BMNC01000002.1"/>
</dbReference>
<dbReference type="InterPro" id="IPR003593">
    <property type="entry name" value="AAA+_ATPase"/>
</dbReference>
<evidence type="ECO:0000313" key="5">
    <source>
        <dbReference type="Proteomes" id="UP000597656"/>
    </source>
</evidence>
<evidence type="ECO:0000256" key="2">
    <source>
        <dbReference type="ARBA" id="ARBA00022840"/>
    </source>
</evidence>
<gene>
    <name evidence="4" type="ORF">GCM10011609_17350</name>
</gene>
<dbReference type="InterPro" id="IPR027417">
    <property type="entry name" value="P-loop_NTPase"/>
</dbReference>
<feature type="domain" description="ABC transporter" evidence="3">
    <location>
        <begin position="8"/>
        <end position="218"/>
    </location>
</feature>
<dbReference type="SMART" id="SM00382">
    <property type="entry name" value="AAA"/>
    <property type="match status" value="1"/>
</dbReference>
<evidence type="ECO:0000259" key="3">
    <source>
        <dbReference type="PROSITE" id="PS50893"/>
    </source>
</evidence>
<dbReference type="PANTHER" id="PTHR43038">
    <property type="entry name" value="ATP-BINDING CASSETTE, SUB-FAMILY H, MEMBER 1"/>
    <property type="match status" value="1"/>
</dbReference>
<proteinExistence type="predicted"/>
<dbReference type="SUPFAM" id="SSF52540">
    <property type="entry name" value="P-loop containing nucleoside triphosphate hydrolases"/>
    <property type="match status" value="1"/>
</dbReference>
<keyword evidence="1" id="KW-0547">Nucleotide-binding</keyword>
<dbReference type="CDD" id="cd03230">
    <property type="entry name" value="ABC_DR_subfamily_A"/>
    <property type="match status" value="1"/>
</dbReference>
<sequence length="218" mass="24489">MSSQDFALQAVDLHKAFGSHQVLRGVEFSLRPGEIMGIIGENGAGKTTLLRVLSGELKADRGSVVHKGRLGYCPQRIVVNNELTVEQHLRYFQSAYQLATLTRAHELVERLDLSRYLHRKAGVLSGGTKQKLNLVLALMHDPGVVLMDEPYQGFDWDNYLSFWAITRELCDRGQSVLVISHIAHDVKQFDRLHRLREGQVLVEKPTARHATASRKAAL</sequence>
<dbReference type="EMBL" id="BMNC01000002">
    <property type="protein sequence ID" value="GGM81850.1"/>
    <property type="molecule type" value="Genomic_DNA"/>
</dbReference>
<keyword evidence="5" id="KW-1185">Reference proteome</keyword>
<organism evidence="4 5">
    <name type="scientific">Lentzea pudingi</name>
    <dbReference type="NCBI Taxonomy" id="1789439"/>
    <lineage>
        <taxon>Bacteria</taxon>
        <taxon>Bacillati</taxon>
        <taxon>Actinomycetota</taxon>
        <taxon>Actinomycetes</taxon>
        <taxon>Pseudonocardiales</taxon>
        <taxon>Pseudonocardiaceae</taxon>
        <taxon>Lentzea</taxon>
    </lineage>
</organism>
<evidence type="ECO:0000313" key="4">
    <source>
        <dbReference type="EMBL" id="GGM81850.1"/>
    </source>
</evidence>
<dbReference type="Pfam" id="PF00005">
    <property type="entry name" value="ABC_tran"/>
    <property type="match status" value="1"/>
</dbReference>
<dbReference type="PANTHER" id="PTHR43038:SF7">
    <property type="entry name" value="ABC TRANSPORT SYSTEM ATP-BINDING PROTEIN"/>
    <property type="match status" value="1"/>
</dbReference>
<dbReference type="GO" id="GO:0005524">
    <property type="term" value="F:ATP binding"/>
    <property type="evidence" value="ECO:0007669"/>
    <property type="project" value="UniProtKB-KW"/>
</dbReference>
<dbReference type="PROSITE" id="PS50893">
    <property type="entry name" value="ABC_TRANSPORTER_2"/>
    <property type="match status" value="1"/>
</dbReference>
<comment type="caution">
    <text evidence="4">The sequence shown here is derived from an EMBL/GenBank/DDBJ whole genome shotgun (WGS) entry which is preliminary data.</text>
</comment>
<dbReference type="Proteomes" id="UP000597656">
    <property type="component" value="Unassembled WGS sequence"/>
</dbReference>
<evidence type="ECO:0000256" key="1">
    <source>
        <dbReference type="ARBA" id="ARBA00022741"/>
    </source>
</evidence>
<accession>A0ABQ2HJ37</accession>
<dbReference type="Gene3D" id="3.40.50.300">
    <property type="entry name" value="P-loop containing nucleotide triphosphate hydrolases"/>
    <property type="match status" value="1"/>
</dbReference>
<protein>
    <submittedName>
        <fullName evidence="4">ABC transporter ATP-binding protein</fullName>
    </submittedName>
</protein>
<reference evidence="5" key="1">
    <citation type="journal article" date="2019" name="Int. J. Syst. Evol. Microbiol.">
        <title>The Global Catalogue of Microorganisms (GCM) 10K type strain sequencing project: providing services to taxonomists for standard genome sequencing and annotation.</title>
        <authorList>
            <consortium name="The Broad Institute Genomics Platform"/>
            <consortium name="The Broad Institute Genome Sequencing Center for Infectious Disease"/>
            <person name="Wu L."/>
            <person name="Ma J."/>
        </authorList>
    </citation>
    <scope>NUCLEOTIDE SEQUENCE [LARGE SCALE GENOMIC DNA]</scope>
    <source>
        <strain evidence="5">CGMCC 4.7319</strain>
    </source>
</reference>
<dbReference type="InterPro" id="IPR003439">
    <property type="entry name" value="ABC_transporter-like_ATP-bd"/>
</dbReference>
<keyword evidence="2 4" id="KW-0067">ATP-binding</keyword>
<name>A0ABQ2HJ37_9PSEU</name>